<reference evidence="2" key="1">
    <citation type="submission" date="2022-02" db="EMBL/GenBank/DDBJ databases">
        <authorList>
            <person name="Henning P.M."/>
            <person name="McCubbin A.G."/>
            <person name="Shore J.S."/>
        </authorList>
    </citation>
    <scope>NUCLEOTIDE SEQUENCE</scope>
    <source>
        <strain evidence="2">F60SS</strain>
        <tissue evidence="2">Leaves</tissue>
    </source>
</reference>
<dbReference type="PANTHER" id="PTHR31286">
    <property type="entry name" value="GLYCINE-RICH CELL WALL STRUCTURAL PROTEIN 1.8-LIKE"/>
    <property type="match status" value="1"/>
</dbReference>
<dbReference type="EMBL" id="JAKUCV010000449">
    <property type="protein sequence ID" value="KAJ4849914.1"/>
    <property type="molecule type" value="Genomic_DNA"/>
</dbReference>
<organism evidence="2 3">
    <name type="scientific">Turnera subulata</name>
    <dbReference type="NCBI Taxonomy" id="218843"/>
    <lineage>
        <taxon>Eukaryota</taxon>
        <taxon>Viridiplantae</taxon>
        <taxon>Streptophyta</taxon>
        <taxon>Embryophyta</taxon>
        <taxon>Tracheophyta</taxon>
        <taxon>Spermatophyta</taxon>
        <taxon>Magnoliopsida</taxon>
        <taxon>eudicotyledons</taxon>
        <taxon>Gunneridae</taxon>
        <taxon>Pentapetalae</taxon>
        <taxon>rosids</taxon>
        <taxon>fabids</taxon>
        <taxon>Malpighiales</taxon>
        <taxon>Passifloraceae</taxon>
        <taxon>Turnera</taxon>
    </lineage>
</organism>
<reference evidence="2" key="2">
    <citation type="journal article" date="2023" name="Plants (Basel)">
        <title>Annotation of the Turnera subulata (Passifloraceae) Draft Genome Reveals the S-Locus Evolved after the Divergence of Turneroideae from Passifloroideae in a Stepwise Manner.</title>
        <authorList>
            <person name="Henning P.M."/>
            <person name="Roalson E.H."/>
            <person name="Mir W."/>
            <person name="McCubbin A.G."/>
            <person name="Shore J.S."/>
        </authorList>
    </citation>
    <scope>NUCLEOTIDE SEQUENCE</scope>
    <source>
        <strain evidence="2">F60SS</strain>
    </source>
</reference>
<comment type="caution">
    <text evidence="2">The sequence shown here is derived from an EMBL/GenBank/DDBJ whole genome shotgun (WGS) entry which is preliminary data.</text>
</comment>
<proteinExistence type="predicted"/>
<evidence type="ECO:0000256" key="1">
    <source>
        <dbReference type="SAM" id="MobiDB-lite"/>
    </source>
</evidence>
<sequence>MEQCVQEVDGVGRGQVLPHGRPTEEDEDVLVLEDSVELHQGPQFYYILVKVLGLKDVNPQAFVDVMRKEVLDADKPWFFEKQLVVIKAISGDEVLSQVDLVETPIWVQMYDIPLNQRTSQNVQGIAIKVGCFLRFDEKGAAEWGKFVQVRVALNIDKPLRKNLLICKGSGSTSEVTIHYEGIPNFCYLYGKLSHLLKECEQRQEDSDEEEVVHNGSCKVKVGGKPLKHRNGRKTAGATSDLSPCALDAPSDSLVEDGSSQISFGDNQEQVGESGEL</sequence>
<dbReference type="InterPro" id="IPR040256">
    <property type="entry name" value="At4g02000-like"/>
</dbReference>
<gene>
    <name evidence="2" type="ORF">Tsubulata_011724</name>
</gene>
<dbReference type="AlphaFoldDB" id="A0A9Q0JQ34"/>
<accession>A0A9Q0JQ34</accession>
<name>A0A9Q0JQ34_9ROSI</name>
<evidence type="ECO:0008006" key="4">
    <source>
        <dbReference type="Google" id="ProtNLM"/>
    </source>
</evidence>
<keyword evidence="3" id="KW-1185">Reference proteome</keyword>
<feature type="region of interest" description="Disordered" evidence="1">
    <location>
        <begin position="223"/>
        <end position="276"/>
    </location>
</feature>
<evidence type="ECO:0000313" key="2">
    <source>
        <dbReference type="EMBL" id="KAJ4849914.1"/>
    </source>
</evidence>
<evidence type="ECO:0000313" key="3">
    <source>
        <dbReference type="Proteomes" id="UP001141552"/>
    </source>
</evidence>
<dbReference type="Proteomes" id="UP001141552">
    <property type="component" value="Unassembled WGS sequence"/>
</dbReference>
<feature type="compositionally biased region" description="Polar residues" evidence="1">
    <location>
        <begin position="257"/>
        <end position="270"/>
    </location>
</feature>
<protein>
    <recommendedName>
        <fullName evidence="4">DUF4283 domain-containing protein</fullName>
    </recommendedName>
</protein>
<dbReference type="PANTHER" id="PTHR31286:SF167">
    <property type="entry name" value="OS09G0268800 PROTEIN"/>
    <property type="match status" value="1"/>
</dbReference>